<organism evidence="1">
    <name type="scientific">Candidatus Electrothrix aestuarii</name>
    <dbReference type="NCBI Taxonomy" id="3062594"/>
    <lineage>
        <taxon>Bacteria</taxon>
        <taxon>Pseudomonadati</taxon>
        <taxon>Thermodesulfobacteriota</taxon>
        <taxon>Desulfobulbia</taxon>
        <taxon>Desulfobulbales</taxon>
        <taxon>Desulfobulbaceae</taxon>
        <taxon>Candidatus Electrothrix</taxon>
    </lineage>
</organism>
<dbReference type="AlphaFoldDB" id="A0AAU8LX53"/>
<name>A0AAU8LX53_9BACT</name>
<dbReference type="CDD" id="cd02440">
    <property type="entry name" value="AdoMet_MTases"/>
    <property type="match status" value="1"/>
</dbReference>
<dbReference type="GO" id="GO:0032259">
    <property type="term" value="P:methylation"/>
    <property type="evidence" value="ECO:0007669"/>
    <property type="project" value="UniProtKB-KW"/>
</dbReference>
<dbReference type="Gene3D" id="3.40.50.150">
    <property type="entry name" value="Vaccinia Virus protein VP39"/>
    <property type="match status" value="1"/>
</dbReference>
<keyword evidence="1" id="KW-0808">Transferase</keyword>
<dbReference type="GO" id="GO:0008168">
    <property type="term" value="F:methyltransferase activity"/>
    <property type="evidence" value="ECO:0007669"/>
    <property type="project" value="UniProtKB-KW"/>
</dbReference>
<dbReference type="InterPro" id="IPR029063">
    <property type="entry name" value="SAM-dependent_MTases_sf"/>
</dbReference>
<reference evidence="1" key="1">
    <citation type="journal article" date="2024" name="Syst. Appl. Microbiol.">
        <title>First single-strain enrichments of Electrothrix cable bacteria, description of E. aestuarii sp. nov. and E. rattekaaiensis sp. nov., and proposal of a cable bacteria taxonomy following the rules of the SeqCode.</title>
        <authorList>
            <person name="Plum-Jensen L.E."/>
            <person name="Schramm A."/>
            <person name="Marshall I.P.G."/>
        </authorList>
    </citation>
    <scope>NUCLEOTIDE SEQUENCE</scope>
    <source>
        <strain evidence="1">Rat1</strain>
    </source>
</reference>
<evidence type="ECO:0000313" key="1">
    <source>
        <dbReference type="EMBL" id="XCN73766.1"/>
    </source>
</evidence>
<protein>
    <submittedName>
        <fullName evidence="1">Methyltransferase domain-containing protein</fullName>
    </submittedName>
</protein>
<proteinExistence type="predicted"/>
<dbReference type="SUPFAM" id="SSF53335">
    <property type="entry name" value="S-adenosyl-L-methionine-dependent methyltransferases"/>
    <property type="match status" value="1"/>
</dbReference>
<dbReference type="EMBL" id="CP159373">
    <property type="protein sequence ID" value="XCN73766.1"/>
    <property type="molecule type" value="Genomic_DNA"/>
</dbReference>
<sequence>MSKQEHDAAVAELRKGISTLAKPWYRSSSDLLRRRGIQGKKCLDLCCGNGEFSHILRDQHGMDVTCADYIPFHLQHAQDQGFSTVSVDIDASEKELDAAASPHAGQFDLVVNLAAIEHVFNSDNLLRFAHTVLTPGGFLLVNTPNIGFLAYRIYDIFSGNRPFGEGHHIRFWDYRFLRTNLFLNGFTVTEDARGFYSLPQDAMLRALRNKRRLAAGIAWLFHGCRLFQYLPFFKGLCSDELTVLAVKDNTPAIGFELNRVQRFLNEQQGSTEGRAAKDRLQEARRRGWLDEHLYLAKTVDELI</sequence>
<keyword evidence="1" id="KW-0489">Methyltransferase</keyword>
<dbReference type="Pfam" id="PF13489">
    <property type="entry name" value="Methyltransf_23"/>
    <property type="match status" value="1"/>
</dbReference>
<dbReference type="KEGG" id="eaj:Q3M24_03140"/>
<reference evidence="1" key="2">
    <citation type="submission" date="2024-06" db="EMBL/GenBank/DDBJ databases">
        <authorList>
            <person name="Plum-Jensen L.E."/>
            <person name="Schramm A."/>
            <person name="Marshall I.P.G."/>
        </authorList>
    </citation>
    <scope>NUCLEOTIDE SEQUENCE</scope>
    <source>
        <strain evidence="1">Rat1</strain>
    </source>
</reference>
<accession>A0AAU8LX53</accession>
<gene>
    <name evidence="1" type="ORF">Q3M24_03140</name>
</gene>